<evidence type="ECO:0000313" key="3">
    <source>
        <dbReference type="Proteomes" id="UP001648503"/>
    </source>
</evidence>
<organism evidence="2 3">
    <name type="scientific">Batrachochytrium salamandrivorans</name>
    <dbReference type="NCBI Taxonomy" id="1357716"/>
    <lineage>
        <taxon>Eukaryota</taxon>
        <taxon>Fungi</taxon>
        <taxon>Fungi incertae sedis</taxon>
        <taxon>Chytridiomycota</taxon>
        <taxon>Chytridiomycota incertae sedis</taxon>
        <taxon>Chytridiomycetes</taxon>
        <taxon>Rhizophydiales</taxon>
        <taxon>Rhizophydiales incertae sedis</taxon>
        <taxon>Batrachochytrium</taxon>
    </lineage>
</organism>
<dbReference type="Proteomes" id="UP001648503">
    <property type="component" value="Unassembled WGS sequence"/>
</dbReference>
<accession>A0ABQ8FGC8</accession>
<feature type="transmembrane region" description="Helical" evidence="1">
    <location>
        <begin position="21"/>
        <end position="43"/>
    </location>
</feature>
<dbReference type="EMBL" id="JAFCIX010000127">
    <property type="protein sequence ID" value="KAH6597854.1"/>
    <property type="molecule type" value="Genomic_DNA"/>
</dbReference>
<proteinExistence type="predicted"/>
<keyword evidence="1" id="KW-0812">Transmembrane</keyword>
<reference evidence="2 3" key="1">
    <citation type="submission" date="2021-02" db="EMBL/GenBank/DDBJ databases">
        <title>Variation within the Batrachochytrium salamandrivorans European outbreak.</title>
        <authorList>
            <person name="Kelly M."/>
            <person name="Pasmans F."/>
            <person name="Shea T.P."/>
            <person name="Munoz J.F."/>
            <person name="Carranza S."/>
            <person name="Cuomo C.A."/>
            <person name="Martel A."/>
        </authorList>
    </citation>
    <scope>NUCLEOTIDE SEQUENCE [LARGE SCALE GENOMIC DNA]</scope>
    <source>
        <strain evidence="2 3">AMFP18/2</strain>
    </source>
</reference>
<name>A0ABQ8FGC8_9FUNG</name>
<gene>
    <name evidence="2" type="ORF">BASA50_004198</name>
</gene>
<evidence type="ECO:0000256" key="1">
    <source>
        <dbReference type="SAM" id="Phobius"/>
    </source>
</evidence>
<comment type="caution">
    <text evidence="2">The sequence shown here is derived from an EMBL/GenBank/DDBJ whole genome shotgun (WGS) entry which is preliminary data.</text>
</comment>
<keyword evidence="3" id="KW-1185">Reference proteome</keyword>
<evidence type="ECO:0000313" key="2">
    <source>
        <dbReference type="EMBL" id="KAH6597854.1"/>
    </source>
</evidence>
<sequence length="82" mass="8942">MRIIRAAVAPSARPAFFQVTWKTYLLVGIVSVFVGNYSFAPYIGPYFGETSPTSEDTIKKMQQYLLGTVPSASSTDSNGKTN</sequence>
<keyword evidence="1" id="KW-1133">Transmembrane helix</keyword>
<protein>
    <submittedName>
        <fullName evidence="2">Uncharacterized protein</fullName>
    </submittedName>
</protein>
<keyword evidence="1" id="KW-0472">Membrane</keyword>